<feature type="transmembrane region" description="Helical" evidence="5">
    <location>
        <begin position="81"/>
        <end position="100"/>
    </location>
</feature>
<evidence type="ECO:0000313" key="8">
    <source>
        <dbReference type="Proteomes" id="UP000321168"/>
    </source>
</evidence>
<dbReference type="GO" id="GO:0030416">
    <property type="term" value="P:methylamine metabolic process"/>
    <property type="evidence" value="ECO:0007669"/>
    <property type="project" value="InterPro"/>
</dbReference>
<feature type="transmembrane region" description="Helical" evidence="5">
    <location>
        <begin position="157"/>
        <end position="187"/>
    </location>
</feature>
<gene>
    <name evidence="7" type="ORF">FRX97_10200</name>
</gene>
<evidence type="ECO:0000256" key="3">
    <source>
        <dbReference type="ARBA" id="ARBA00022989"/>
    </source>
</evidence>
<comment type="caution">
    <text evidence="7">The sequence shown here is derived from an EMBL/GenBank/DDBJ whole genome shotgun (WGS) entry which is preliminary data.</text>
</comment>
<dbReference type="RefSeq" id="WP_147015113.1">
    <property type="nucleotide sequence ID" value="NZ_VORB01000009.1"/>
</dbReference>
<sequence length="427" mass="47949">MRPLVLIARILVGSLFIVSGLIKANDTLGFSYKLVEYFEPGVLNLEFLIPLALPLAFLICLVEIVLGALVLFGYRMKLSAWLLLGMIVFFTFLTFYSAYFNKVTDCGCFGDAIKLTPWESFYKDVVLLVFILIIFIARNKVEENSVVQDKIILPISLVLIVLFSLGMLGWSFPWIFTIILFAGYVAAKYGLKLQSDIPAIAWVKIVTIAFAAHTLYYLPIKDFRPYAVGKSIPEGMKSAEELGLEAPEYATDYKLKKKGGSEEQTVRSDVYMQNKMWESWDFVEAVGQPYKVKDGYEPPIHDFGIMSVDGEDVTQKLLSESNPSFFVIFYDINKADESASEDLNALVAEAKTKGVKVYALSASPIDEISEYKFRNKSYLEFYQADAIVLKTIIRSNPGLMLMKNGVIQGKWPATDLPTLTEALAELK</sequence>
<protein>
    <submittedName>
        <fullName evidence="7">DoxX family protein</fullName>
    </submittedName>
</protein>
<dbReference type="OrthoDB" id="648842at2"/>
<dbReference type="Pfam" id="PF07291">
    <property type="entry name" value="MauE"/>
    <property type="match status" value="1"/>
</dbReference>
<feature type="transmembrane region" description="Helical" evidence="5">
    <location>
        <begin position="48"/>
        <end position="74"/>
    </location>
</feature>
<feature type="transmembrane region" description="Helical" evidence="5">
    <location>
        <begin position="199"/>
        <end position="218"/>
    </location>
</feature>
<comment type="subcellular location">
    <subcellularLocation>
        <location evidence="1">Membrane</location>
        <topology evidence="1">Multi-pass membrane protein</topology>
    </subcellularLocation>
</comment>
<reference evidence="7 8" key="1">
    <citation type="submission" date="2019-08" db="EMBL/GenBank/DDBJ databases">
        <title>Genome of Luteibaculum oceani JCM 18817.</title>
        <authorList>
            <person name="Bowman J.P."/>
        </authorList>
    </citation>
    <scope>NUCLEOTIDE SEQUENCE [LARGE SCALE GENOMIC DNA]</scope>
    <source>
        <strain evidence="7 8">JCM 18817</strain>
    </source>
</reference>
<keyword evidence="3 5" id="KW-1133">Transmembrane helix</keyword>
<evidence type="ECO:0000256" key="2">
    <source>
        <dbReference type="ARBA" id="ARBA00022692"/>
    </source>
</evidence>
<keyword evidence="2 5" id="KW-0812">Transmembrane</keyword>
<dbReference type="InterPro" id="IPR009908">
    <property type="entry name" value="Methylamine_util_MauE"/>
</dbReference>
<dbReference type="EMBL" id="VORB01000009">
    <property type="protein sequence ID" value="TXC76975.1"/>
    <property type="molecule type" value="Genomic_DNA"/>
</dbReference>
<dbReference type="Proteomes" id="UP000321168">
    <property type="component" value="Unassembled WGS sequence"/>
</dbReference>
<evidence type="ECO:0000313" key="7">
    <source>
        <dbReference type="EMBL" id="TXC76975.1"/>
    </source>
</evidence>
<evidence type="ECO:0000256" key="5">
    <source>
        <dbReference type="SAM" id="Phobius"/>
    </source>
</evidence>
<evidence type="ECO:0000256" key="4">
    <source>
        <dbReference type="ARBA" id="ARBA00023136"/>
    </source>
</evidence>
<organism evidence="7 8">
    <name type="scientific">Luteibaculum oceani</name>
    <dbReference type="NCBI Taxonomy" id="1294296"/>
    <lineage>
        <taxon>Bacteria</taxon>
        <taxon>Pseudomonadati</taxon>
        <taxon>Bacteroidota</taxon>
        <taxon>Flavobacteriia</taxon>
        <taxon>Flavobacteriales</taxon>
        <taxon>Luteibaculaceae</taxon>
        <taxon>Luteibaculum</taxon>
    </lineage>
</organism>
<feature type="transmembrane region" description="Helical" evidence="5">
    <location>
        <begin position="120"/>
        <end position="137"/>
    </location>
</feature>
<dbReference type="AlphaFoldDB" id="A0A5C6V1U7"/>
<keyword evidence="4 5" id="KW-0472">Membrane</keyword>
<evidence type="ECO:0000259" key="6">
    <source>
        <dbReference type="Pfam" id="PF07291"/>
    </source>
</evidence>
<evidence type="ECO:0000256" key="1">
    <source>
        <dbReference type="ARBA" id="ARBA00004141"/>
    </source>
</evidence>
<name>A0A5C6V1U7_9FLAO</name>
<feature type="domain" description="Methylamine utilisation protein MauE" evidence="6">
    <location>
        <begin position="1"/>
        <end position="135"/>
    </location>
</feature>
<keyword evidence="8" id="KW-1185">Reference proteome</keyword>
<dbReference type="GO" id="GO:0016020">
    <property type="term" value="C:membrane"/>
    <property type="evidence" value="ECO:0007669"/>
    <property type="project" value="UniProtKB-SubCell"/>
</dbReference>
<proteinExistence type="predicted"/>
<accession>A0A5C6V1U7</accession>